<dbReference type="EMBL" id="CP027226">
    <property type="protein sequence ID" value="AVM42978.1"/>
    <property type="molecule type" value="Genomic_DNA"/>
</dbReference>
<reference evidence="3" key="1">
    <citation type="submission" date="2018-02" db="EMBL/GenBank/DDBJ databases">
        <authorList>
            <person name="Holder M.E."/>
            <person name="Ajami N.J."/>
            <person name="Petrosino J.F."/>
        </authorList>
    </citation>
    <scope>NUCLEOTIDE SEQUENCE [LARGE SCALE GENOMIC DNA]</scope>
    <source>
        <strain evidence="3">CCUG 47711</strain>
    </source>
</reference>
<keyword evidence="1" id="KW-0812">Transmembrane</keyword>
<gene>
    <name evidence="2" type="ORF">C5Q98_07040</name>
</gene>
<accession>A0A2S0KPN4</accession>
<dbReference type="KEGG" id="fsa:C5Q98_07040"/>
<protein>
    <submittedName>
        <fullName evidence="2">Uncharacterized protein</fullName>
    </submittedName>
</protein>
<evidence type="ECO:0000313" key="2">
    <source>
        <dbReference type="EMBL" id="AVM42978.1"/>
    </source>
</evidence>
<dbReference type="AlphaFoldDB" id="A0A2S0KPN4"/>
<feature type="transmembrane region" description="Helical" evidence="1">
    <location>
        <begin position="31"/>
        <end position="53"/>
    </location>
</feature>
<keyword evidence="1" id="KW-0472">Membrane</keyword>
<dbReference type="Proteomes" id="UP000237947">
    <property type="component" value="Chromosome"/>
</dbReference>
<name>A0A2S0KPN4_9FIRM</name>
<evidence type="ECO:0000313" key="3">
    <source>
        <dbReference type="Proteomes" id="UP000237947"/>
    </source>
</evidence>
<organism evidence="2 3">
    <name type="scientific">Fastidiosipila sanguinis</name>
    <dbReference type="NCBI Taxonomy" id="236753"/>
    <lineage>
        <taxon>Bacteria</taxon>
        <taxon>Bacillati</taxon>
        <taxon>Bacillota</taxon>
        <taxon>Clostridia</taxon>
        <taxon>Eubacteriales</taxon>
        <taxon>Oscillospiraceae</taxon>
        <taxon>Fastidiosipila</taxon>
    </lineage>
</organism>
<keyword evidence="1" id="KW-1133">Transmembrane helix</keyword>
<sequence>MKKSDLFFGIIFILLSILSATVFFTQVKPNMYLLMLSIALLISGLILLIKFLWKIWSKK</sequence>
<proteinExistence type="predicted"/>
<feature type="transmembrane region" description="Helical" evidence="1">
    <location>
        <begin position="7"/>
        <end position="25"/>
    </location>
</feature>
<keyword evidence="3" id="KW-1185">Reference proteome</keyword>
<evidence type="ECO:0000256" key="1">
    <source>
        <dbReference type="SAM" id="Phobius"/>
    </source>
</evidence>